<feature type="transmembrane region" description="Helical" evidence="1">
    <location>
        <begin position="51"/>
        <end position="69"/>
    </location>
</feature>
<dbReference type="AlphaFoldDB" id="A0AAV5TJ78"/>
<proteinExistence type="predicted"/>
<accession>A0AAV5TJ78</accession>
<sequence length="159" mass="17972">VTAISTGLVNHISLLLVVIFACCTTLILFVLLKERSYSLNPFFTIYKLTHFSLSFTRIGQGFTHVLVWANRMTAILMPFAHDKFWNSSSLLPLCNCVQLLGAITVGWRAGSLGFHWLRFPQGQLFLMFDPCDGLPNFLRAIFVPVFVIIVVMISLYIII</sequence>
<name>A0AAV5TJ78_9BILA</name>
<dbReference type="Proteomes" id="UP001432027">
    <property type="component" value="Unassembled WGS sequence"/>
</dbReference>
<keyword evidence="1" id="KW-0812">Transmembrane</keyword>
<feature type="non-terminal residue" evidence="2">
    <location>
        <position position="159"/>
    </location>
</feature>
<evidence type="ECO:0008006" key="4">
    <source>
        <dbReference type="Google" id="ProtNLM"/>
    </source>
</evidence>
<keyword evidence="3" id="KW-1185">Reference proteome</keyword>
<dbReference type="PANTHER" id="PTHR31748:SF1">
    <property type="entry name" value="SERPENTINE RECEPTOR, CLASS V"/>
    <property type="match status" value="1"/>
</dbReference>
<evidence type="ECO:0000256" key="1">
    <source>
        <dbReference type="SAM" id="Phobius"/>
    </source>
</evidence>
<keyword evidence="1" id="KW-1133">Transmembrane helix</keyword>
<reference evidence="2" key="1">
    <citation type="submission" date="2023-10" db="EMBL/GenBank/DDBJ databases">
        <title>Genome assembly of Pristionchus species.</title>
        <authorList>
            <person name="Yoshida K."/>
            <person name="Sommer R.J."/>
        </authorList>
    </citation>
    <scope>NUCLEOTIDE SEQUENCE</scope>
    <source>
        <strain evidence="2">RS0144</strain>
    </source>
</reference>
<comment type="caution">
    <text evidence="2">The sequence shown here is derived from an EMBL/GenBank/DDBJ whole genome shotgun (WGS) entry which is preliminary data.</text>
</comment>
<dbReference type="PANTHER" id="PTHR31748">
    <property type="entry name" value="SERPENTINE RECEPTOR, CLASS V"/>
    <property type="match status" value="1"/>
</dbReference>
<feature type="non-terminal residue" evidence="2">
    <location>
        <position position="1"/>
    </location>
</feature>
<protein>
    <recommendedName>
        <fullName evidence="4">G protein-coupled receptor</fullName>
    </recommendedName>
</protein>
<dbReference type="EMBL" id="BTSX01000004">
    <property type="protein sequence ID" value="GMS94341.1"/>
    <property type="molecule type" value="Genomic_DNA"/>
</dbReference>
<organism evidence="2 3">
    <name type="scientific">Pristionchus entomophagus</name>
    <dbReference type="NCBI Taxonomy" id="358040"/>
    <lineage>
        <taxon>Eukaryota</taxon>
        <taxon>Metazoa</taxon>
        <taxon>Ecdysozoa</taxon>
        <taxon>Nematoda</taxon>
        <taxon>Chromadorea</taxon>
        <taxon>Rhabditida</taxon>
        <taxon>Rhabditina</taxon>
        <taxon>Diplogasteromorpha</taxon>
        <taxon>Diplogasteroidea</taxon>
        <taxon>Neodiplogasteridae</taxon>
        <taxon>Pristionchus</taxon>
    </lineage>
</organism>
<evidence type="ECO:0000313" key="2">
    <source>
        <dbReference type="EMBL" id="GMS94341.1"/>
    </source>
</evidence>
<feature type="transmembrane region" description="Helical" evidence="1">
    <location>
        <begin position="137"/>
        <end position="158"/>
    </location>
</feature>
<evidence type="ECO:0000313" key="3">
    <source>
        <dbReference type="Proteomes" id="UP001432027"/>
    </source>
</evidence>
<feature type="transmembrane region" description="Helical" evidence="1">
    <location>
        <begin position="12"/>
        <end position="31"/>
    </location>
</feature>
<keyword evidence="1" id="KW-0472">Membrane</keyword>
<gene>
    <name evidence="2" type="ORF">PENTCL1PPCAC_16516</name>
</gene>